<evidence type="ECO:0000313" key="3">
    <source>
        <dbReference type="Proteomes" id="UP000440578"/>
    </source>
</evidence>
<feature type="compositionally biased region" description="Gly residues" evidence="1">
    <location>
        <begin position="135"/>
        <end position="147"/>
    </location>
</feature>
<comment type="caution">
    <text evidence="2">The sequence shown here is derived from an EMBL/GenBank/DDBJ whole genome shotgun (WGS) entry which is preliminary data.</text>
</comment>
<evidence type="ECO:0000313" key="2">
    <source>
        <dbReference type="EMBL" id="KAF0307131.1"/>
    </source>
</evidence>
<feature type="region of interest" description="Disordered" evidence="1">
    <location>
        <begin position="254"/>
        <end position="284"/>
    </location>
</feature>
<feature type="region of interest" description="Disordered" evidence="1">
    <location>
        <begin position="414"/>
        <end position="589"/>
    </location>
</feature>
<feature type="region of interest" description="Disordered" evidence="1">
    <location>
        <begin position="133"/>
        <end position="174"/>
    </location>
</feature>
<proteinExistence type="predicted"/>
<sequence>MTTCAFSSRRVAVAQSPPTRVQPVLMASCDSDRCPHTNATCTQVYAPQMLLRVDGRRLVFDLMDIESGCRAVPTTERPAGTTPFAAGPRVQPTPTRPSSTTVTVTQTVSGECRDAPPSDPDRQRPPMVLAMFAGEEGGGSDGPGRGPLRGDMAPREEAPPRRPPPGRAPLLPSANHQTHNISQALQHLAGLAGALPQWPLQPYQLTEDHIRLAGLLAAAYGLGKAACGRSPPAHGSPAWAVPPRPGLSGWAQGMMGSPPVTAEDLPSEEPAGGEDGSEDEEGERAAALVMRLPSAGLSSRAADGSARRGVGGHASSLIMDRMGELTDDRPAAAALAPAAVPAAALAPASVPADRLNAMRLVEEIMDRHRSALGALYSEQRQRLDEQLRQQRRAIQRTFDLELKYVANILTAMGSRDNRPTQADDDDDNDDYGDYPDKTDEFEKGGEFGEDEAADEDPQSAETGEADGAPTSPTDVTAGVSTANTTTPSTEDGSTPTTEDTPEGPAHTPTASSTEASEGTPITSSAGLSQSTTAATPAVLTEPSAASTEPPAASTAPPAASTAPPAASTAPPAPSTAAARSQQASDRPQCPPFEEAAARQALTRDARVLADSLFRIGLELFQAVRPDGPAARSALPESLRLRPRSGGDRQMARLVRAVAGSQVRFQFALSALEGRAGALDRLRRLLRSGAERRRTPAGPEYNLTMAVTALTSCFIDGVPGFSVENNLDGGTAFAQIRRQTARLQVSAALTVSG</sequence>
<gene>
    <name evidence="2" type="ORF">FJT64_021478</name>
</gene>
<feature type="region of interest" description="Disordered" evidence="1">
    <location>
        <begin position="73"/>
        <end position="102"/>
    </location>
</feature>
<dbReference type="Proteomes" id="UP000440578">
    <property type="component" value="Unassembled WGS sequence"/>
</dbReference>
<reference evidence="2 3" key="1">
    <citation type="submission" date="2019-07" db="EMBL/GenBank/DDBJ databases">
        <title>Draft genome assembly of a fouling barnacle, Amphibalanus amphitrite (Darwin, 1854): The first reference genome for Thecostraca.</title>
        <authorList>
            <person name="Kim W."/>
        </authorList>
    </citation>
    <scope>NUCLEOTIDE SEQUENCE [LARGE SCALE GENOMIC DNA]</scope>
    <source>
        <strain evidence="2">SNU_AA5</strain>
        <tissue evidence="2">Soma without cirri and trophi</tissue>
    </source>
</reference>
<feature type="compositionally biased region" description="Basic and acidic residues" evidence="1">
    <location>
        <begin position="434"/>
        <end position="446"/>
    </location>
</feature>
<evidence type="ECO:0000256" key="1">
    <source>
        <dbReference type="SAM" id="MobiDB-lite"/>
    </source>
</evidence>
<feature type="compositionally biased region" description="Acidic residues" evidence="1">
    <location>
        <begin position="422"/>
        <end position="433"/>
    </location>
</feature>
<feature type="compositionally biased region" description="Acidic residues" evidence="1">
    <location>
        <begin position="447"/>
        <end position="458"/>
    </location>
</feature>
<dbReference type="AlphaFoldDB" id="A0A6A4WYI3"/>
<protein>
    <submittedName>
        <fullName evidence="2">Uncharacterized protein</fullName>
    </submittedName>
</protein>
<organism evidence="2 3">
    <name type="scientific">Amphibalanus amphitrite</name>
    <name type="common">Striped barnacle</name>
    <name type="synonym">Balanus amphitrite</name>
    <dbReference type="NCBI Taxonomy" id="1232801"/>
    <lineage>
        <taxon>Eukaryota</taxon>
        <taxon>Metazoa</taxon>
        <taxon>Ecdysozoa</taxon>
        <taxon>Arthropoda</taxon>
        <taxon>Crustacea</taxon>
        <taxon>Multicrustacea</taxon>
        <taxon>Cirripedia</taxon>
        <taxon>Thoracica</taxon>
        <taxon>Thoracicalcarea</taxon>
        <taxon>Balanomorpha</taxon>
        <taxon>Balanoidea</taxon>
        <taxon>Balanidae</taxon>
        <taxon>Amphibalaninae</taxon>
        <taxon>Amphibalanus</taxon>
    </lineage>
</organism>
<dbReference type="EMBL" id="VIIS01000601">
    <property type="protein sequence ID" value="KAF0307131.1"/>
    <property type="molecule type" value="Genomic_DNA"/>
</dbReference>
<accession>A0A6A4WYI3</accession>
<feature type="compositionally biased region" description="Acidic residues" evidence="1">
    <location>
        <begin position="265"/>
        <end position="282"/>
    </location>
</feature>
<keyword evidence="3" id="KW-1185">Reference proteome</keyword>
<feature type="compositionally biased region" description="Polar residues" evidence="1">
    <location>
        <begin position="508"/>
        <end position="534"/>
    </location>
</feature>
<feature type="compositionally biased region" description="Low complexity" evidence="1">
    <location>
        <begin position="540"/>
        <end position="578"/>
    </location>
</feature>
<feature type="compositionally biased region" description="Polar residues" evidence="1">
    <location>
        <begin position="470"/>
        <end position="498"/>
    </location>
</feature>
<name>A0A6A4WYI3_AMPAM</name>
<feature type="compositionally biased region" description="Low complexity" evidence="1">
    <location>
        <begin position="88"/>
        <end position="102"/>
    </location>
</feature>